<dbReference type="AlphaFoldDB" id="A0A820NYK4"/>
<gene>
    <name evidence="1" type="ORF">KXQ929_LOCUS50954</name>
</gene>
<evidence type="ECO:0000313" key="2">
    <source>
        <dbReference type="Proteomes" id="UP000663868"/>
    </source>
</evidence>
<name>A0A820NYK4_9BILA</name>
<feature type="non-terminal residue" evidence="1">
    <location>
        <position position="57"/>
    </location>
</feature>
<organism evidence="1 2">
    <name type="scientific">Adineta steineri</name>
    <dbReference type="NCBI Taxonomy" id="433720"/>
    <lineage>
        <taxon>Eukaryota</taxon>
        <taxon>Metazoa</taxon>
        <taxon>Spiralia</taxon>
        <taxon>Gnathifera</taxon>
        <taxon>Rotifera</taxon>
        <taxon>Eurotatoria</taxon>
        <taxon>Bdelloidea</taxon>
        <taxon>Adinetida</taxon>
        <taxon>Adinetidae</taxon>
        <taxon>Adineta</taxon>
    </lineage>
</organism>
<dbReference type="EMBL" id="CAJOBB010024307">
    <property type="protein sequence ID" value="CAF4399772.1"/>
    <property type="molecule type" value="Genomic_DNA"/>
</dbReference>
<proteinExistence type="predicted"/>
<evidence type="ECO:0000313" key="1">
    <source>
        <dbReference type="EMBL" id="CAF4399772.1"/>
    </source>
</evidence>
<reference evidence="1" key="1">
    <citation type="submission" date="2021-02" db="EMBL/GenBank/DDBJ databases">
        <authorList>
            <person name="Nowell W R."/>
        </authorList>
    </citation>
    <scope>NUCLEOTIDE SEQUENCE</scope>
</reference>
<accession>A0A820NYK4</accession>
<protein>
    <submittedName>
        <fullName evidence="1">Uncharacterized protein</fullName>
    </submittedName>
</protein>
<comment type="caution">
    <text evidence="1">The sequence shown here is derived from an EMBL/GenBank/DDBJ whole genome shotgun (WGS) entry which is preliminary data.</text>
</comment>
<dbReference type="Proteomes" id="UP000663868">
    <property type="component" value="Unassembled WGS sequence"/>
</dbReference>
<feature type="non-terminal residue" evidence="1">
    <location>
        <position position="1"/>
    </location>
</feature>
<sequence length="57" mass="6847">QLKGRYEELQKGQQTFEKELTSFARQLDDIKARKIAISDKRNMRAKLERKVEEKKHT</sequence>